<dbReference type="GeneID" id="55011798"/>
<dbReference type="KEGG" id="vg:55011798"/>
<organism evidence="1 2">
    <name type="scientific">Pseudomonas phage Lana</name>
    <dbReference type="NCBI Taxonomy" id="2530172"/>
    <lineage>
        <taxon>Viruses</taxon>
        <taxon>Duplodnaviria</taxon>
        <taxon>Heunggongvirae</taxon>
        <taxon>Uroviricota</taxon>
        <taxon>Caudoviricetes</taxon>
        <taxon>Lanavirus</taxon>
        <taxon>Lanavirus lana</taxon>
    </lineage>
</organism>
<reference evidence="1" key="1">
    <citation type="submission" date="2019-01" db="EMBL/GenBank/DDBJ databases">
        <authorList>
            <person name="Hylling O."/>
            <person name="Carstens A.B."/>
            <person name="Hansen L.H."/>
        </authorList>
    </citation>
    <scope>NUCLEOTIDE SEQUENCE [LARGE SCALE GENOMIC DNA]</scope>
</reference>
<dbReference type="EMBL" id="MK473373">
    <property type="protein sequence ID" value="QBJ04542.1"/>
    <property type="molecule type" value="Genomic_DNA"/>
</dbReference>
<accession>A0A481W7Z9</accession>
<keyword evidence="2" id="KW-1185">Reference proteome</keyword>
<evidence type="ECO:0000313" key="1">
    <source>
        <dbReference type="EMBL" id="QBJ04542.1"/>
    </source>
</evidence>
<name>A0A481W7Z9_9CAUD</name>
<dbReference type="RefSeq" id="YP_009820362.1">
    <property type="nucleotide sequence ID" value="NC_048166.1"/>
</dbReference>
<proteinExistence type="predicted"/>
<evidence type="ECO:0000313" key="2">
    <source>
        <dbReference type="Proteomes" id="UP000293575"/>
    </source>
</evidence>
<dbReference type="Proteomes" id="UP000293575">
    <property type="component" value="Segment"/>
</dbReference>
<protein>
    <submittedName>
        <fullName evidence="1">Uncharacterized protein</fullName>
    </submittedName>
</protein>
<sequence length="114" mass="12945">MPTHFNELTPAQAERLAILAEEMGEAIQIIGKILRHGYDSFNPDSLDIRTNRQYLHDELTDVEAAITMIGRDIPELYSEPAHDKAVNLAMLKKLSWSHHQGDDFKEFIEAASKL</sequence>